<dbReference type="InterPro" id="IPR020084">
    <property type="entry name" value="NUDIX_hydrolase_CS"/>
</dbReference>
<dbReference type="PANTHER" id="PTHR43758">
    <property type="entry name" value="7,8-DIHYDRO-8-OXOGUANINE TRIPHOSPHATASE"/>
    <property type="match status" value="1"/>
</dbReference>
<dbReference type="InterPro" id="IPR014078">
    <property type="entry name" value="Nudix_YtkD"/>
</dbReference>
<sequence>MITFKDYYQNSVKLSFTKNPFSKQPKHVWVITKYQHQWLLTKHKDRGLEFPGGKVEEGERADEAAKREVLEETGGMISRLEYIGQYFVDGKGGEVIKNVYYAEVDQLIKQNTYFETDGPVLLDALPGDIHKSPLFSFMMKDAVLPQSLKVIKKIEANSLR</sequence>
<evidence type="ECO:0000256" key="1">
    <source>
        <dbReference type="ARBA" id="ARBA00001946"/>
    </source>
</evidence>
<keyword evidence="5" id="KW-0460">Magnesium</keyword>
<dbReference type="GO" id="GO:0046872">
    <property type="term" value="F:metal ion binding"/>
    <property type="evidence" value="ECO:0007669"/>
    <property type="project" value="UniProtKB-KW"/>
</dbReference>
<dbReference type="GO" id="GO:0016818">
    <property type="term" value="F:hydrolase activity, acting on acid anhydrides, in phosphorus-containing anhydrides"/>
    <property type="evidence" value="ECO:0007669"/>
    <property type="project" value="TreeGrafter"/>
</dbReference>
<dbReference type="InterPro" id="IPR020476">
    <property type="entry name" value="Nudix_hydrolase"/>
</dbReference>
<evidence type="ECO:0000313" key="9">
    <source>
        <dbReference type="Proteomes" id="UP000199095"/>
    </source>
</evidence>
<comment type="similarity">
    <text evidence="2 6">Belongs to the Nudix hydrolase family.</text>
</comment>
<evidence type="ECO:0000256" key="2">
    <source>
        <dbReference type="ARBA" id="ARBA00005582"/>
    </source>
</evidence>
<keyword evidence="4 6" id="KW-0378">Hydrolase</keyword>
<dbReference type="InterPro" id="IPR015797">
    <property type="entry name" value="NUDIX_hydrolase-like_dom_sf"/>
</dbReference>
<evidence type="ECO:0000313" key="8">
    <source>
        <dbReference type="EMBL" id="SES63667.1"/>
    </source>
</evidence>
<dbReference type="Proteomes" id="UP000199095">
    <property type="component" value="Unassembled WGS sequence"/>
</dbReference>
<dbReference type="Pfam" id="PF00293">
    <property type="entry name" value="NUDIX"/>
    <property type="match status" value="1"/>
</dbReference>
<evidence type="ECO:0000256" key="4">
    <source>
        <dbReference type="ARBA" id="ARBA00022801"/>
    </source>
</evidence>
<evidence type="ECO:0000256" key="6">
    <source>
        <dbReference type="RuleBase" id="RU003476"/>
    </source>
</evidence>
<dbReference type="PROSITE" id="PS00893">
    <property type="entry name" value="NUDIX_BOX"/>
    <property type="match status" value="1"/>
</dbReference>
<proteinExistence type="inferred from homology"/>
<dbReference type="CDD" id="cd04665">
    <property type="entry name" value="NUDIX_RppH"/>
    <property type="match status" value="1"/>
</dbReference>
<evidence type="ECO:0000256" key="5">
    <source>
        <dbReference type="ARBA" id="ARBA00022842"/>
    </source>
</evidence>
<dbReference type="OrthoDB" id="9131041at2"/>
<dbReference type="AlphaFoldDB" id="A0A1H9Y474"/>
<dbReference type="NCBIfam" id="TIGR02705">
    <property type="entry name" value="nudix_YtkD"/>
    <property type="match status" value="1"/>
</dbReference>
<dbReference type="PANTHER" id="PTHR43758:SF8">
    <property type="entry name" value="8-OXO-DGTP DIPHOSPHATASE YTKD-RELATED"/>
    <property type="match status" value="1"/>
</dbReference>
<protein>
    <submittedName>
        <fullName evidence="8">8-oxo-dGTP diphosphatase</fullName>
    </submittedName>
</protein>
<dbReference type="STRING" id="237682.SAMN05421676_10119"/>
<dbReference type="PROSITE" id="PS51462">
    <property type="entry name" value="NUDIX"/>
    <property type="match status" value="1"/>
</dbReference>
<dbReference type="SUPFAM" id="SSF55811">
    <property type="entry name" value="Nudix"/>
    <property type="match status" value="1"/>
</dbReference>
<keyword evidence="9" id="KW-1185">Reference proteome</keyword>
<accession>A0A1H9Y474</accession>
<dbReference type="Gene3D" id="3.90.79.10">
    <property type="entry name" value="Nucleoside Triphosphate Pyrophosphohydrolase"/>
    <property type="match status" value="1"/>
</dbReference>
<organism evidence="8 9">
    <name type="scientific">Salinibacillus kushneri</name>
    <dbReference type="NCBI Taxonomy" id="237682"/>
    <lineage>
        <taxon>Bacteria</taxon>
        <taxon>Bacillati</taxon>
        <taxon>Bacillota</taxon>
        <taxon>Bacilli</taxon>
        <taxon>Bacillales</taxon>
        <taxon>Bacillaceae</taxon>
        <taxon>Salinibacillus</taxon>
    </lineage>
</organism>
<name>A0A1H9Y474_9BACI</name>
<dbReference type="PRINTS" id="PR00502">
    <property type="entry name" value="NUDIXFAMILY"/>
</dbReference>
<keyword evidence="3" id="KW-0479">Metal-binding</keyword>
<evidence type="ECO:0000256" key="3">
    <source>
        <dbReference type="ARBA" id="ARBA00022723"/>
    </source>
</evidence>
<gene>
    <name evidence="8" type="ORF">SAMN05421676_10119</name>
</gene>
<dbReference type="InterPro" id="IPR000086">
    <property type="entry name" value="NUDIX_hydrolase_dom"/>
</dbReference>
<evidence type="ECO:0000259" key="7">
    <source>
        <dbReference type="PROSITE" id="PS51462"/>
    </source>
</evidence>
<dbReference type="EMBL" id="FOHJ01000001">
    <property type="protein sequence ID" value="SES63667.1"/>
    <property type="molecule type" value="Genomic_DNA"/>
</dbReference>
<feature type="domain" description="Nudix hydrolase" evidence="7">
    <location>
        <begin position="21"/>
        <end position="152"/>
    </location>
</feature>
<comment type="cofactor">
    <cofactor evidence="1">
        <name>Mg(2+)</name>
        <dbReference type="ChEBI" id="CHEBI:18420"/>
    </cofactor>
</comment>
<dbReference type="GO" id="GO:0005737">
    <property type="term" value="C:cytoplasm"/>
    <property type="evidence" value="ECO:0007669"/>
    <property type="project" value="TreeGrafter"/>
</dbReference>
<reference evidence="9" key="1">
    <citation type="submission" date="2016-10" db="EMBL/GenBank/DDBJ databases">
        <authorList>
            <person name="Varghese N."/>
            <person name="Submissions S."/>
        </authorList>
    </citation>
    <scope>NUCLEOTIDE SEQUENCE [LARGE SCALE GENOMIC DNA]</scope>
    <source>
        <strain evidence="9">CGMCC 1.3566</strain>
    </source>
</reference>
<dbReference type="RefSeq" id="WP_093130735.1">
    <property type="nucleotide sequence ID" value="NZ_FOHJ01000001.1"/>
</dbReference>